<gene>
    <name evidence="2" type="ORF">HMPREF9452_01356</name>
</gene>
<dbReference type="Proteomes" id="UP000004830">
    <property type="component" value="Unassembled WGS sequence"/>
</dbReference>
<proteinExistence type="predicted"/>
<dbReference type="EMBL" id="ADLS01000018">
    <property type="protein sequence ID" value="EGX70367.1"/>
    <property type="molecule type" value="Genomic_DNA"/>
</dbReference>
<organism evidence="2 3">
    <name type="scientific">Collinsella tanakaei YIT 12063</name>
    <dbReference type="NCBI Taxonomy" id="742742"/>
    <lineage>
        <taxon>Bacteria</taxon>
        <taxon>Bacillati</taxon>
        <taxon>Actinomycetota</taxon>
        <taxon>Coriobacteriia</taxon>
        <taxon>Coriobacteriales</taxon>
        <taxon>Coriobacteriaceae</taxon>
        <taxon>Collinsella</taxon>
    </lineage>
</organism>
<comment type="caution">
    <text evidence="2">The sequence shown here is derived from an EMBL/GenBank/DDBJ whole genome shotgun (WGS) entry which is preliminary data.</text>
</comment>
<dbReference type="eggNOG" id="COG0714">
    <property type="taxonomic scope" value="Bacteria"/>
</dbReference>
<dbReference type="STRING" id="742742.HMPREF9452_01356"/>
<dbReference type="PANTHER" id="PTHR42759:SF5">
    <property type="entry name" value="METHANOL DEHYDROGENASE REGULATOR"/>
    <property type="match status" value="1"/>
</dbReference>
<protein>
    <recommendedName>
        <fullName evidence="1">AAA+ ATPase domain-containing protein</fullName>
    </recommendedName>
</protein>
<dbReference type="PIRSF" id="PIRSF002849">
    <property type="entry name" value="AAA_ATPase_chaperone_MoxR_prd"/>
    <property type="match status" value="1"/>
</dbReference>
<dbReference type="InterPro" id="IPR003593">
    <property type="entry name" value="AAA+_ATPase"/>
</dbReference>
<dbReference type="InterPro" id="IPR011703">
    <property type="entry name" value="ATPase_AAA-3"/>
</dbReference>
<dbReference type="GO" id="GO:0005524">
    <property type="term" value="F:ATP binding"/>
    <property type="evidence" value="ECO:0007669"/>
    <property type="project" value="InterPro"/>
</dbReference>
<dbReference type="PANTHER" id="PTHR42759">
    <property type="entry name" value="MOXR FAMILY PROTEIN"/>
    <property type="match status" value="1"/>
</dbReference>
<dbReference type="PATRIC" id="fig|742742.3.peg.1323"/>
<dbReference type="Pfam" id="PF07726">
    <property type="entry name" value="AAA_3"/>
    <property type="match status" value="1"/>
</dbReference>
<dbReference type="HOGENOM" id="CLU_034716_2_0_11"/>
<dbReference type="SUPFAM" id="SSF52540">
    <property type="entry name" value="P-loop containing nucleoside triphosphate hydrolases"/>
    <property type="match status" value="1"/>
</dbReference>
<dbReference type="InterPro" id="IPR041628">
    <property type="entry name" value="ChlI/MoxR_AAA_lid"/>
</dbReference>
<dbReference type="CDD" id="cd00009">
    <property type="entry name" value="AAA"/>
    <property type="match status" value="1"/>
</dbReference>
<sequence>MLICCATIPAPGGRSPPRRPEPLGVNMMHLGSLSNQPDRAGNHPVAERRAATGTRVAARVVSDEDLHFARDLIARIADALEQVLCCRRPAIDLAVMTMIAGGHLLIEDVPGTGKTTLARALARTVQCDMVRIQFTSDMLPSDLTGVSVFNQQTQEFTFHPGPLFSQVVLADEVNRANPKAQAAMLEAMEERRISVDGVTRELPRPHLVIATQNPIEMEGTYPLPEAQLDRFMTRISLGYPSPAAEAQMVMSSSGSDPLERLEPVCTAQELLAATRIAAQIKVSPQVADYAVALLTATRTSPQIALGASPRAGLALLAMSRVRALALGQEAVYPGDVRAMALPVLSHRIRFASMNARAATIDQQRDALARVLQQVPAPNAPAPADVPRDAK</sequence>
<dbReference type="Gene3D" id="1.10.8.80">
    <property type="entry name" value="Magnesium chelatase subunit I, C-Terminal domain"/>
    <property type="match status" value="1"/>
</dbReference>
<dbReference type="InterPro" id="IPR050764">
    <property type="entry name" value="CbbQ/NirQ/NorQ/GpvN"/>
</dbReference>
<reference evidence="2 3" key="1">
    <citation type="submission" date="2011-06" db="EMBL/GenBank/DDBJ databases">
        <title>The Genome Sequence of Collinsella tanakaei YIT 12063.</title>
        <authorList>
            <consortium name="The Broad Institute Genome Sequencing Platform"/>
            <person name="Earl A."/>
            <person name="Ward D."/>
            <person name="Feldgarden M."/>
            <person name="Gevers D."/>
            <person name="Morotomi M."/>
            <person name="Young S.K."/>
            <person name="Zeng Q."/>
            <person name="Gargeya S."/>
            <person name="Fitzgerald M."/>
            <person name="Haas B."/>
            <person name="Abouelleil A."/>
            <person name="Alvarado L."/>
            <person name="Arachchi H.M."/>
            <person name="Berlin A."/>
            <person name="Brown A."/>
            <person name="Chapman S.B."/>
            <person name="Chen Z."/>
            <person name="Dunbar C."/>
            <person name="Freedman E."/>
            <person name="Gearin G."/>
            <person name="Gellesch M."/>
            <person name="Goldberg J."/>
            <person name="Griggs A."/>
            <person name="Gujja S."/>
            <person name="Heiman D."/>
            <person name="Howarth C."/>
            <person name="Larson L."/>
            <person name="Lui A."/>
            <person name="MacDonald P.J.P."/>
            <person name="Mehta T."/>
            <person name="Montmayeur A."/>
            <person name="Murphy C."/>
            <person name="Neiman D."/>
            <person name="Pearson M."/>
            <person name="Priest M."/>
            <person name="Roberts A."/>
            <person name="Saif S."/>
            <person name="Shea T."/>
            <person name="Shenoy N."/>
            <person name="Sisk P."/>
            <person name="Stolte C."/>
            <person name="Sykes S."/>
            <person name="Wortman J."/>
            <person name="Nusbaum C."/>
            <person name="Birren B."/>
        </authorList>
    </citation>
    <scope>NUCLEOTIDE SEQUENCE [LARGE SCALE GENOMIC DNA]</scope>
    <source>
        <strain evidence="2 3">YIT 12063</strain>
    </source>
</reference>
<dbReference type="AlphaFoldDB" id="G1WJ43"/>
<evidence type="ECO:0000313" key="3">
    <source>
        <dbReference type="Proteomes" id="UP000004830"/>
    </source>
</evidence>
<dbReference type="Pfam" id="PF17863">
    <property type="entry name" value="AAA_lid_2"/>
    <property type="match status" value="1"/>
</dbReference>
<feature type="domain" description="AAA+ ATPase" evidence="1">
    <location>
        <begin position="100"/>
        <end position="241"/>
    </location>
</feature>
<dbReference type="SMART" id="SM00382">
    <property type="entry name" value="AAA"/>
    <property type="match status" value="1"/>
</dbReference>
<evidence type="ECO:0000259" key="1">
    <source>
        <dbReference type="SMART" id="SM00382"/>
    </source>
</evidence>
<dbReference type="GO" id="GO:0016887">
    <property type="term" value="F:ATP hydrolysis activity"/>
    <property type="evidence" value="ECO:0007669"/>
    <property type="project" value="InterPro"/>
</dbReference>
<evidence type="ECO:0000313" key="2">
    <source>
        <dbReference type="EMBL" id="EGX70367.1"/>
    </source>
</evidence>
<name>G1WJ43_9ACTN</name>
<keyword evidence="3" id="KW-1185">Reference proteome</keyword>
<accession>G1WJ43</accession>
<dbReference type="InterPro" id="IPR027417">
    <property type="entry name" value="P-loop_NTPase"/>
</dbReference>
<dbReference type="OrthoDB" id="9808397at2"/>
<dbReference type="Gene3D" id="3.40.50.300">
    <property type="entry name" value="P-loop containing nucleotide triphosphate hydrolases"/>
    <property type="match status" value="1"/>
</dbReference>